<dbReference type="GO" id="GO:0005615">
    <property type="term" value="C:extracellular space"/>
    <property type="evidence" value="ECO:0007669"/>
    <property type="project" value="TreeGrafter"/>
</dbReference>
<keyword evidence="2" id="KW-1185">Reference proteome</keyword>
<dbReference type="Gene3D" id="3.40.720.10">
    <property type="entry name" value="Alkaline Phosphatase, subunit A"/>
    <property type="match status" value="1"/>
</dbReference>
<dbReference type="Proteomes" id="UP000504634">
    <property type="component" value="Unplaced"/>
</dbReference>
<evidence type="ECO:0000256" key="1">
    <source>
        <dbReference type="SAM" id="Phobius"/>
    </source>
</evidence>
<proteinExistence type="predicted"/>
<dbReference type="PANTHER" id="PTHR10974">
    <property type="entry name" value="FI08016P-RELATED"/>
    <property type="match status" value="1"/>
</dbReference>
<evidence type="ECO:0000313" key="3">
    <source>
        <dbReference type="RefSeq" id="XP_030372258.1"/>
    </source>
</evidence>
<dbReference type="SUPFAM" id="SSF53649">
    <property type="entry name" value="Alkaline phosphatase-like"/>
    <property type="match status" value="1"/>
</dbReference>
<keyword evidence="1" id="KW-0812">Transmembrane</keyword>
<accession>A0A6J2TAX8</accession>
<dbReference type="FunFam" id="3.40.720.10:FF:000017">
    <property type="entry name" value="Predicted protein"/>
    <property type="match status" value="1"/>
</dbReference>
<feature type="transmembrane region" description="Helical" evidence="1">
    <location>
        <begin position="53"/>
        <end position="70"/>
    </location>
</feature>
<keyword evidence="1" id="KW-0472">Membrane</keyword>
<dbReference type="AlphaFoldDB" id="A0A6J2TAX8"/>
<organism evidence="2 3">
    <name type="scientific">Drosophila lebanonensis</name>
    <name type="common">Fruit fly</name>
    <name type="synonym">Scaptodrosophila lebanonensis</name>
    <dbReference type="NCBI Taxonomy" id="7225"/>
    <lineage>
        <taxon>Eukaryota</taxon>
        <taxon>Metazoa</taxon>
        <taxon>Ecdysozoa</taxon>
        <taxon>Arthropoda</taxon>
        <taxon>Hexapoda</taxon>
        <taxon>Insecta</taxon>
        <taxon>Pterygota</taxon>
        <taxon>Neoptera</taxon>
        <taxon>Endopterygota</taxon>
        <taxon>Diptera</taxon>
        <taxon>Brachycera</taxon>
        <taxon>Muscomorpha</taxon>
        <taxon>Ephydroidea</taxon>
        <taxon>Drosophilidae</taxon>
        <taxon>Scaptodrosophila</taxon>
    </lineage>
</organism>
<dbReference type="PANTHER" id="PTHR10974:SF9">
    <property type="entry name" value="DUF229 DOMAIN CONTAINING PROTEIN-RELATED"/>
    <property type="match status" value="1"/>
</dbReference>
<protein>
    <submittedName>
        <fullName evidence="3">Uncharacterized protein LOC115622456 isoform X1</fullName>
    </submittedName>
</protein>
<evidence type="ECO:0000313" key="2">
    <source>
        <dbReference type="Proteomes" id="UP000504634"/>
    </source>
</evidence>
<gene>
    <name evidence="3" type="primary">LOC115622456</name>
</gene>
<sequence length="709" mass="81919">MAPIEQHPLVDQARCENNNAMDKKVLGKSFHWPDQKSMKYGQWSWRQLMRRKILLLMAVAVLLIYVHLTLQKQRDEDYMSGLNMENIIPVRHRSHVLGMGDDQVPKIDNTSRFNSQGFLVWSDQCKISNLDPYKPEVMRHFKRSKYKPCSTRKPLTNVGFDEATKRYVLSINGRALDSYDIDGSLRCCWMGIERQNETNVNYTDCENFKRRVQLPNTTDSIIVKCFSGANEIYINAHAMVPERSDVRERLQNWTKKEAPSVLMIGIDSISRVNLIRAMPKTAQYLYDNSWFELAGYNKIEDNTFPNIMALATGYNLSEAISKCRPDQEGGLDKCEFIWQLYRDHGYVTAYGEDAVVINTFNYLKKGFKDPPVDYYMRPYLFAAEKLLSMTVVSGLPHCLGYKHAAEHVYDYALEFARRFKDDTYFGFFWTNTHSHSDISQSTTMDVYLRDYLQELVQLGTMNNTIVIFFSDHGLRFGPTRATWSGHMEERLPFIFIWLPPSVRNAHPEFVSALTLNRNRLTNPYDLHMTLKHILRLSGRVPSKDPLGGPARACAQCHSLLRPVAENRSCADIGIADHWCTCHPYDVIYTDSKTVHMLAKRVVLHINKFVAEFHNGSYAKLCQPLSYMSVKSAYRAQRNVGDLPHVNTYRLLFYTRPNKALYEATVRYNDQSDVMQVTGGVSRLNMYNGEADCMMDFAPKKYCYCRNRSG</sequence>
<keyword evidence="1" id="KW-1133">Transmembrane helix</keyword>
<dbReference type="GeneID" id="115622456"/>
<dbReference type="InterPro" id="IPR017850">
    <property type="entry name" value="Alkaline_phosphatase_core_sf"/>
</dbReference>
<dbReference type="OrthoDB" id="413313at2759"/>
<dbReference type="InterPro" id="IPR004245">
    <property type="entry name" value="DUF229"/>
</dbReference>
<dbReference type="CDD" id="cd16021">
    <property type="entry name" value="ALP_like"/>
    <property type="match status" value="1"/>
</dbReference>
<reference evidence="3" key="1">
    <citation type="submission" date="2025-08" db="UniProtKB">
        <authorList>
            <consortium name="RefSeq"/>
        </authorList>
    </citation>
    <scope>IDENTIFICATION</scope>
    <source>
        <strain evidence="3">11010-0011.00</strain>
        <tissue evidence="3">Whole body</tissue>
    </source>
</reference>
<name>A0A6J2TAX8_DROLE</name>
<dbReference type="Pfam" id="PF02995">
    <property type="entry name" value="DUF229"/>
    <property type="match status" value="1"/>
</dbReference>
<dbReference type="RefSeq" id="XP_030372258.1">
    <property type="nucleotide sequence ID" value="XM_030516398.1"/>
</dbReference>